<sequence length="141" mass="15309">MATTSGYIKIPASRLEQIKKVAEARGLSVADTLIHWIEREVEAGTISGDLPGVRVEVKAVNQVGITLDDIKLDPTRAEAVDFAKRLREIAAGHRLDIEERFAQVKRRGIGFLLTSTLTGKRFPMSSATAGAIANQIDRALA</sequence>
<dbReference type="OrthoDB" id="7688921at2"/>
<evidence type="ECO:0000313" key="1">
    <source>
        <dbReference type="EMBL" id="AGT09275.1"/>
    </source>
</evidence>
<evidence type="ECO:0000313" key="2">
    <source>
        <dbReference type="Proteomes" id="UP000015480"/>
    </source>
</evidence>
<reference evidence="1 2" key="1">
    <citation type="journal article" date="2014" name="BMC Genomics">
        <title>Architecture and functions of a multipartite genome of the methylotrophic bacterium Paracoccus aminophilus JCM 7686, containing primary and secondary chromids.</title>
        <authorList>
            <person name="Dziewit L."/>
            <person name="Czarnecki J."/>
            <person name="Wibberg D."/>
            <person name="Radlinska M."/>
            <person name="Mrozek P."/>
            <person name="Szymczak M."/>
            <person name="Schluter A."/>
            <person name="Puhler A."/>
            <person name="Bartosik D."/>
        </authorList>
    </citation>
    <scope>NUCLEOTIDE SEQUENCE [LARGE SCALE GENOMIC DNA]</scope>
    <source>
        <strain evidence="1">JCM 7686</strain>
    </source>
</reference>
<dbReference type="RefSeq" id="WP_020950913.1">
    <property type="nucleotide sequence ID" value="NC_022041.1"/>
</dbReference>
<name>S5Y0L6_PARAH</name>
<proteinExistence type="predicted"/>
<dbReference type="PATRIC" id="fig|1367847.3.peg.2189"/>
<protein>
    <submittedName>
        <fullName evidence="1">Uncharacterized protein</fullName>
    </submittedName>
</protein>
<organism evidence="1 2">
    <name type="scientific">Paracoccus aminophilus JCM 7686</name>
    <dbReference type="NCBI Taxonomy" id="1367847"/>
    <lineage>
        <taxon>Bacteria</taxon>
        <taxon>Pseudomonadati</taxon>
        <taxon>Pseudomonadota</taxon>
        <taxon>Alphaproteobacteria</taxon>
        <taxon>Rhodobacterales</taxon>
        <taxon>Paracoccaceae</taxon>
        <taxon>Paracoccus</taxon>
    </lineage>
</organism>
<accession>S5Y0L6</accession>
<dbReference type="eggNOG" id="ENOG5033Z79">
    <property type="taxonomic scope" value="Bacteria"/>
</dbReference>
<keyword evidence="2" id="KW-1185">Reference proteome</keyword>
<gene>
    <name evidence="1" type="ORF">JCM7686_2196</name>
</gene>
<dbReference type="KEGG" id="pami:JCM7686_2196"/>
<dbReference type="AlphaFoldDB" id="S5Y0L6"/>
<dbReference type="HOGENOM" id="CLU_1823499_0_0_5"/>
<dbReference type="Proteomes" id="UP000015480">
    <property type="component" value="Chromosome"/>
</dbReference>
<dbReference type="EMBL" id="CP006650">
    <property type="protein sequence ID" value="AGT09275.1"/>
    <property type="molecule type" value="Genomic_DNA"/>
</dbReference>